<dbReference type="NCBIfam" id="TIGR01509">
    <property type="entry name" value="HAD-SF-IA-v3"/>
    <property type="match status" value="1"/>
</dbReference>
<dbReference type="PANTHER" id="PTHR43611:SF3">
    <property type="entry name" value="FLAVIN MONONUCLEOTIDE HYDROLASE 1, CHLOROPLATIC"/>
    <property type="match status" value="1"/>
</dbReference>
<comment type="caution">
    <text evidence="1">The sequence shown here is derived from an EMBL/GenBank/DDBJ whole genome shotgun (WGS) entry which is preliminary data.</text>
</comment>
<sequence length="62" mass="7125">MAKPDPAIYHYILDLMQVKPEEAIFLDDFERNIIAANQVGIHGVRFLNRDQAMKDILAILND</sequence>
<dbReference type="Gene3D" id="3.40.50.1000">
    <property type="entry name" value="HAD superfamily/HAD-like"/>
    <property type="match status" value="1"/>
</dbReference>
<dbReference type="Pfam" id="PF00702">
    <property type="entry name" value="Hydrolase"/>
    <property type="match status" value="1"/>
</dbReference>
<name>A0A645JES0_9ZZZZ</name>
<dbReference type="InterPro" id="IPR023214">
    <property type="entry name" value="HAD_sf"/>
</dbReference>
<dbReference type="EMBL" id="VSSQ01139870">
    <property type="protein sequence ID" value="MPN62198.1"/>
    <property type="molecule type" value="Genomic_DNA"/>
</dbReference>
<gene>
    <name evidence="1" type="ORF">SDC9_209945</name>
</gene>
<dbReference type="SUPFAM" id="SSF56784">
    <property type="entry name" value="HAD-like"/>
    <property type="match status" value="1"/>
</dbReference>
<organism evidence="1">
    <name type="scientific">bioreactor metagenome</name>
    <dbReference type="NCBI Taxonomy" id="1076179"/>
    <lineage>
        <taxon>unclassified sequences</taxon>
        <taxon>metagenomes</taxon>
        <taxon>ecological metagenomes</taxon>
    </lineage>
</organism>
<dbReference type="InterPro" id="IPR036412">
    <property type="entry name" value="HAD-like_sf"/>
</dbReference>
<reference evidence="1" key="1">
    <citation type="submission" date="2019-08" db="EMBL/GenBank/DDBJ databases">
        <authorList>
            <person name="Kucharzyk K."/>
            <person name="Murdoch R.W."/>
            <person name="Higgins S."/>
            <person name="Loffler F."/>
        </authorList>
    </citation>
    <scope>NUCLEOTIDE SEQUENCE</scope>
</reference>
<evidence type="ECO:0008006" key="2">
    <source>
        <dbReference type="Google" id="ProtNLM"/>
    </source>
</evidence>
<dbReference type="PANTHER" id="PTHR43611">
    <property type="entry name" value="ALPHA-D-GLUCOSE 1-PHOSPHATE PHOSPHATASE"/>
    <property type="match status" value="1"/>
</dbReference>
<dbReference type="AlphaFoldDB" id="A0A645JES0"/>
<dbReference type="InterPro" id="IPR006439">
    <property type="entry name" value="HAD-SF_hydro_IA"/>
</dbReference>
<accession>A0A645JES0</accession>
<evidence type="ECO:0000313" key="1">
    <source>
        <dbReference type="EMBL" id="MPN62198.1"/>
    </source>
</evidence>
<proteinExistence type="predicted"/>
<protein>
    <recommendedName>
        <fullName evidence="2">Alpha-D-glucose 1-phosphate phosphatase YihX</fullName>
    </recommendedName>
</protein>